<keyword evidence="5" id="KW-1185">Reference proteome</keyword>
<name>A0ABN9LJL7_9NEOB</name>
<accession>A0ABN9LJL7</accession>
<dbReference type="Gene3D" id="2.30.30.100">
    <property type="match status" value="1"/>
</dbReference>
<keyword evidence="1" id="KW-0694">RNA-binding</keyword>
<feature type="region of interest" description="Disordered" evidence="3">
    <location>
        <begin position="121"/>
        <end position="171"/>
    </location>
</feature>
<keyword evidence="2" id="KW-0687">Ribonucleoprotein</keyword>
<gene>
    <name evidence="4" type="ORF">RIMI_LOCUS10048133</name>
</gene>
<dbReference type="InterPro" id="IPR044642">
    <property type="entry name" value="PTHR15588"/>
</dbReference>
<protein>
    <recommendedName>
        <fullName evidence="6">LSM domain-containing protein</fullName>
    </recommendedName>
</protein>
<dbReference type="PANTHER" id="PTHR15588">
    <property type="entry name" value="LSM1"/>
    <property type="match status" value="1"/>
</dbReference>
<dbReference type="PANTHER" id="PTHR15588:SF8">
    <property type="entry name" value="U6 SNRNA-ASSOCIATED SM-LIKE PROTEIN LSM1"/>
    <property type="match status" value="1"/>
</dbReference>
<organism evidence="4 5">
    <name type="scientific">Ranitomeya imitator</name>
    <name type="common">mimic poison frog</name>
    <dbReference type="NCBI Taxonomy" id="111125"/>
    <lineage>
        <taxon>Eukaryota</taxon>
        <taxon>Metazoa</taxon>
        <taxon>Chordata</taxon>
        <taxon>Craniata</taxon>
        <taxon>Vertebrata</taxon>
        <taxon>Euteleostomi</taxon>
        <taxon>Amphibia</taxon>
        <taxon>Batrachia</taxon>
        <taxon>Anura</taxon>
        <taxon>Neobatrachia</taxon>
        <taxon>Hyloidea</taxon>
        <taxon>Dendrobatidae</taxon>
        <taxon>Dendrobatinae</taxon>
        <taxon>Ranitomeya</taxon>
    </lineage>
</organism>
<evidence type="ECO:0000313" key="4">
    <source>
        <dbReference type="EMBL" id="CAJ0943567.1"/>
    </source>
</evidence>
<evidence type="ECO:0000256" key="2">
    <source>
        <dbReference type="ARBA" id="ARBA00023274"/>
    </source>
</evidence>
<evidence type="ECO:0000256" key="1">
    <source>
        <dbReference type="ARBA" id="ARBA00022884"/>
    </source>
</evidence>
<evidence type="ECO:0000256" key="3">
    <source>
        <dbReference type="SAM" id="MobiDB-lite"/>
    </source>
</evidence>
<dbReference type="Proteomes" id="UP001176940">
    <property type="component" value="Unassembled WGS sequence"/>
</dbReference>
<dbReference type="SUPFAM" id="SSF50182">
    <property type="entry name" value="Sm-like ribonucleoproteins"/>
    <property type="match status" value="1"/>
</dbReference>
<feature type="region of interest" description="Disordered" evidence="3">
    <location>
        <begin position="1"/>
        <end position="21"/>
    </location>
</feature>
<reference evidence="4" key="1">
    <citation type="submission" date="2023-07" db="EMBL/GenBank/DDBJ databases">
        <authorList>
            <person name="Stuckert A."/>
        </authorList>
    </citation>
    <scope>NUCLEOTIDE SEQUENCE</scope>
</reference>
<dbReference type="EMBL" id="CAUEEQ010021408">
    <property type="protein sequence ID" value="CAJ0943567.1"/>
    <property type="molecule type" value="Genomic_DNA"/>
</dbReference>
<dbReference type="InterPro" id="IPR010920">
    <property type="entry name" value="LSM_dom_sf"/>
</dbReference>
<comment type="caution">
    <text evidence="4">The sequence shown here is derived from an EMBL/GenBank/DDBJ whole genome shotgun (WGS) entry which is preliminary data.</text>
</comment>
<sequence length="327" mass="36992">MAAPTDNKRIHPALLHTGPAASPYRGKGPRFLRLLCCHTPATAPLPPDLCHLEKHLVLLRDGRTLIGYLRSIDQFVFFLSLHGGDTREDTALYKREDSPVRRARGIVRLTPISFPRITKPQAETSRWGVPLPKDQSSGRAPGSNRFLPVGGSRFGRQEKRRRKRSGASGSSVRSTEWNAEVGLLDRVQYVRCQAQEEEDVLQCAVRMDSWKPNYRKDLISRVTSAYFPSLFLANLVLHQTVERIHVGKKYGDIPRGIFVVRGENVVLLGEIDLEKESDTQLLQVSIEEILEEQRLEQQGKQEAEKVKLQALKERGLSIPRADTLDEY</sequence>
<evidence type="ECO:0008006" key="6">
    <source>
        <dbReference type="Google" id="ProtNLM"/>
    </source>
</evidence>
<proteinExistence type="predicted"/>
<evidence type="ECO:0000313" key="5">
    <source>
        <dbReference type="Proteomes" id="UP001176940"/>
    </source>
</evidence>